<accession>A0ABW2Y9F3</accession>
<evidence type="ECO:0000313" key="3">
    <source>
        <dbReference type="Proteomes" id="UP001597036"/>
    </source>
</evidence>
<keyword evidence="1" id="KW-0812">Transmembrane</keyword>
<evidence type="ECO:0000313" key="2">
    <source>
        <dbReference type="EMBL" id="MFD0705448.1"/>
    </source>
</evidence>
<reference evidence="3" key="1">
    <citation type="journal article" date="2019" name="Int. J. Syst. Evol. Microbiol.">
        <title>The Global Catalogue of Microorganisms (GCM) 10K type strain sequencing project: providing services to taxonomists for standard genome sequencing and annotation.</title>
        <authorList>
            <consortium name="The Broad Institute Genomics Platform"/>
            <consortium name="The Broad Institute Genome Sequencing Center for Infectious Disease"/>
            <person name="Wu L."/>
            <person name="Ma J."/>
        </authorList>
    </citation>
    <scope>NUCLEOTIDE SEQUENCE [LARGE SCALE GENOMIC DNA]</scope>
    <source>
        <strain evidence="3">CCM 8604</strain>
    </source>
</reference>
<keyword evidence="1" id="KW-1133">Transmembrane helix</keyword>
<evidence type="ECO:0000256" key="1">
    <source>
        <dbReference type="SAM" id="Phobius"/>
    </source>
</evidence>
<dbReference type="InterPro" id="IPR021517">
    <property type="entry name" value="DUF3180"/>
</dbReference>
<dbReference type="EMBL" id="JBHTHQ010000021">
    <property type="protein sequence ID" value="MFD0705448.1"/>
    <property type="molecule type" value="Genomic_DNA"/>
</dbReference>
<sequence length="154" mass="17057">MKARRTPWWHYIECSVIAFLFGLNINTWSIQHGSAMVSAPWYLTASMIAVGLVIAWSAWQVHRFATGKITTMAPQRSVNTLIMAKALGLTGSLLAGWYAGAFVIAVQKLDIPYFEDIAWHTGAAVLVCIIDIILGIISEYWCMLPPSEGKEKKA</sequence>
<organism evidence="2 3">
    <name type="scientific">Alloscardovia venturai</name>
    <dbReference type="NCBI Taxonomy" id="1769421"/>
    <lineage>
        <taxon>Bacteria</taxon>
        <taxon>Bacillati</taxon>
        <taxon>Actinomycetota</taxon>
        <taxon>Actinomycetes</taxon>
        <taxon>Bifidobacteriales</taxon>
        <taxon>Bifidobacteriaceae</taxon>
        <taxon>Alloscardovia</taxon>
    </lineage>
</organism>
<gene>
    <name evidence="2" type="ORF">ACFQY8_06785</name>
</gene>
<proteinExistence type="predicted"/>
<dbReference type="Pfam" id="PF11377">
    <property type="entry name" value="DUF3180"/>
    <property type="match status" value="1"/>
</dbReference>
<name>A0ABW2Y9F3_9BIFI</name>
<dbReference type="RefSeq" id="WP_377939134.1">
    <property type="nucleotide sequence ID" value="NZ_JBHTHQ010000021.1"/>
</dbReference>
<comment type="caution">
    <text evidence="2">The sequence shown here is derived from an EMBL/GenBank/DDBJ whole genome shotgun (WGS) entry which is preliminary data.</text>
</comment>
<keyword evidence="1" id="KW-0472">Membrane</keyword>
<feature type="transmembrane region" description="Helical" evidence="1">
    <location>
        <begin position="117"/>
        <end position="142"/>
    </location>
</feature>
<feature type="transmembrane region" description="Helical" evidence="1">
    <location>
        <begin position="41"/>
        <end position="61"/>
    </location>
</feature>
<feature type="transmembrane region" description="Helical" evidence="1">
    <location>
        <begin position="12"/>
        <end position="29"/>
    </location>
</feature>
<protein>
    <submittedName>
        <fullName evidence="2">DUF3180 domain-containing protein</fullName>
    </submittedName>
</protein>
<keyword evidence="3" id="KW-1185">Reference proteome</keyword>
<dbReference type="Proteomes" id="UP001597036">
    <property type="component" value="Unassembled WGS sequence"/>
</dbReference>
<feature type="transmembrane region" description="Helical" evidence="1">
    <location>
        <begin position="82"/>
        <end position="105"/>
    </location>
</feature>